<protein>
    <submittedName>
        <fullName evidence="2">CubicO group peptidase, beta-lactamase class C family</fullName>
    </submittedName>
</protein>
<dbReference type="Pfam" id="PF00144">
    <property type="entry name" value="Beta-lactamase"/>
    <property type="match status" value="1"/>
</dbReference>
<reference evidence="3" key="1">
    <citation type="submission" date="2016-10" db="EMBL/GenBank/DDBJ databases">
        <authorList>
            <person name="Varghese N."/>
            <person name="Submissions S."/>
        </authorList>
    </citation>
    <scope>NUCLEOTIDE SEQUENCE [LARGE SCALE GENOMIC DNA]</scope>
    <source>
        <strain evidence="3">KHGC19</strain>
    </source>
</reference>
<evidence type="ECO:0000259" key="1">
    <source>
        <dbReference type="Pfam" id="PF00144"/>
    </source>
</evidence>
<proteinExistence type="predicted"/>
<dbReference type="PANTHER" id="PTHR43283">
    <property type="entry name" value="BETA-LACTAMASE-RELATED"/>
    <property type="match status" value="1"/>
</dbReference>
<dbReference type="InterPro" id="IPR012338">
    <property type="entry name" value="Beta-lactam/transpept-like"/>
</dbReference>
<dbReference type="InterPro" id="IPR050789">
    <property type="entry name" value="Diverse_Enzym_Activities"/>
</dbReference>
<dbReference type="Gene3D" id="3.40.710.10">
    <property type="entry name" value="DD-peptidase/beta-lactamase superfamily"/>
    <property type="match status" value="1"/>
</dbReference>
<dbReference type="InterPro" id="IPR001466">
    <property type="entry name" value="Beta-lactam-related"/>
</dbReference>
<organism evidence="2 3">
    <name type="scientific">Parafannyhessea umbonata</name>
    <dbReference type="NCBI Taxonomy" id="604330"/>
    <lineage>
        <taxon>Bacteria</taxon>
        <taxon>Bacillati</taxon>
        <taxon>Actinomycetota</taxon>
        <taxon>Coriobacteriia</taxon>
        <taxon>Coriobacteriales</taxon>
        <taxon>Atopobiaceae</taxon>
        <taxon>Parafannyhessea</taxon>
    </lineage>
</organism>
<dbReference type="EMBL" id="FOGP01000003">
    <property type="protein sequence ID" value="SER47089.1"/>
    <property type="molecule type" value="Genomic_DNA"/>
</dbReference>
<sequence>MSEGRSSSRVRARRPVTKVLSMVFDDACGRKYLALLRQEGVQLRVLVVRQAGRVVFQHSARPFSPELPHPLYSVTKSFTSCAVGLLVEDGLIDIDRPWISWFPEYREFVVDERFLRVSVRNLLTMTLGQDGEPYLVGSDDWVRAVVGKDLAHEPGEAFFYNSLCSHLLALLVRRVSGRDESELLQERLFGPLGCGRWWWEKDSRGNSVGGFGLHLSTPDLARFGQCLLDGGVWEGQRVLPERWVAEATHKQVETRAAYAPEATEDRNGYGYQFWMCAGGGFRAAGLWGQICYVLPKEQLVVAASSSTNGSKSLLDPLYQVLWRTSSDKGASLADAGAYGFDALPVLEGSATAPHAERVLGRHACDENRFGFGSIDLRMVTSADGDRVLRLCLERVGKSHVLVAGHGWWAPTCAGERGMGELFPFATESAQIVERPDDIAHVTYGCYAWMSPSTLALRSVELDSTRRCNVVMRLDGNHVLCELSVTNMLCGTNPTTYYLSF</sequence>
<dbReference type="AlphaFoldDB" id="A0A1H9PGV0"/>
<feature type="domain" description="Beta-lactamase-related" evidence="1">
    <location>
        <begin position="45"/>
        <end position="310"/>
    </location>
</feature>
<gene>
    <name evidence="2" type="ORF">SAMN05216446_0929</name>
</gene>
<evidence type="ECO:0000313" key="2">
    <source>
        <dbReference type="EMBL" id="SER47089.1"/>
    </source>
</evidence>
<dbReference type="SUPFAM" id="SSF56601">
    <property type="entry name" value="beta-lactamase/transpeptidase-like"/>
    <property type="match status" value="1"/>
</dbReference>
<dbReference type="PANTHER" id="PTHR43283:SF7">
    <property type="entry name" value="BETA-LACTAMASE-RELATED DOMAIN-CONTAINING PROTEIN"/>
    <property type="match status" value="1"/>
</dbReference>
<accession>A0A1H9PGV0</accession>
<evidence type="ECO:0000313" key="3">
    <source>
        <dbReference type="Proteomes" id="UP000199128"/>
    </source>
</evidence>
<dbReference type="Proteomes" id="UP000199128">
    <property type="component" value="Unassembled WGS sequence"/>
</dbReference>
<name>A0A1H9PGV0_9ACTN</name>